<dbReference type="EMBL" id="CAFBLP010000026">
    <property type="protein sequence ID" value="CAB4878174.1"/>
    <property type="molecule type" value="Genomic_DNA"/>
</dbReference>
<name>A0A6J7EBA0_9ZZZZ</name>
<dbReference type="Gene3D" id="3.90.79.10">
    <property type="entry name" value="Nucleoside Triphosphate Pyrophosphohydrolase"/>
    <property type="match status" value="1"/>
</dbReference>
<gene>
    <name evidence="4" type="ORF">UFOPK3376_01252</name>
</gene>
<dbReference type="InterPro" id="IPR015797">
    <property type="entry name" value="NUDIX_hydrolase-like_dom_sf"/>
</dbReference>
<dbReference type="PANTHER" id="PTHR43046">
    <property type="entry name" value="GDP-MANNOSE MANNOSYL HYDROLASE"/>
    <property type="match status" value="1"/>
</dbReference>
<dbReference type="PROSITE" id="PS00893">
    <property type="entry name" value="NUDIX_BOX"/>
    <property type="match status" value="1"/>
</dbReference>
<evidence type="ECO:0000256" key="1">
    <source>
        <dbReference type="ARBA" id="ARBA00001946"/>
    </source>
</evidence>
<dbReference type="InterPro" id="IPR020084">
    <property type="entry name" value="NUDIX_hydrolase_CS"/>
</dbReference>
<organism evidence="4">
    <name type="scientific">freshwater metagenome</name>
    <dbReference type="NCBI Taxonomy" id="449393"/>
    <lineage>
        <taxon>unclassified sequences</taxon>
        <taxon>metagenomes</taxon>
        <taxon>ecological metagenomes</taxon>
    </lineage>
</organism>
<reference evidence="4" key="1">
    <citation type="submission" date="2020-05" db="EMBL/GenBank/DDBJ databases">
        <authorList>
            <person name="Chiriac C."/>
            <person name="Salcher M."/>
            <person name="Ghai R."/>
            <person name="Kavagutti S V."/>
        </authorList>
    </citation>
    <scope>NUCLEOTIDE SEQUENCE</scope>
</reference>
<dbReference type="InterPro" id="IPR000086">
    <property type="entry name" value="NUDIX_hydrolase_dom"/>
</dbReference>
<evidence type="ECO:0000313" key="4">
    <source>
        <dbReference type="EMBL" id="CAB4878174.1"/>
    </source>
</evidence>
<evidence type="ECO:0000256" key="2">
    <source>
        <dbReference type="ARBA" id="ARBA00022801"/>
    </source>
</evidence>
<proteinExistence type="predicted"/>
<dbReference type="PROSITE" id="PS51462">
    <property type="entry name" value="NUDIX"/>
    <property type="match status" value="1"/>
</dbReference>
<dbReference type="InterPro" id="IPR020476">
    <property type="entry name" value="Nudix_hydrolase"/>
</dbReference>
<dbReference type="PANTHER" id="PTHR43046:SF2">
    <property type="entry name" value="8-OXO-DGTP DIPHOSPHATASE-RELATED"/>
    <property type="match status" value="1"/>
</dbReference>
<dbReference type="GO" id="GO:0016787">
    <property type="term" value="F:hydrolase activity"/>
    <property type="evidence" value="ECO:0007669"/>
    <property type="project" value="UniProtKB-KW"/>
</dbReference>
<feature type="domain" description="Nudix hydrolase" evidence="3">
    <location>
        <begin position="2"/>
        <end position="132"/>
    </location>
</feature>
<dbReference type="Pfam" id="PF00293">
    <property type="entry name" value="NUDIX"/>
    <property type="match status" value="1"/>
</dbReference>
<keyword evidence="2" id="KW-0378">Hydrolase</keyword>
<sequence>MRSFRVGGGLIVVDNQLLLAANRRRQGHLEWTPPGGVIDEGESVTAGISREVREETGLQVHEWTDCHYTVSVDAPDMGWHMSVESWFSSVAHGEIVLDDPDGIVEQAEFVALGDVAALLADSPLWVRVPVMAWLEGGMLPLSSFQFVVVGADRATAVVEQVLP</sequence>
<accession>A0A6J7EBA0</accession>
<dbReference type="PRINTS" id="PR00502">
    <property type="entry name" value="NUDIXFAMILY"/>
</dbReference>
<dbReference type="CDD" id="cd02883">
    <property type="entry name" value="NUDIX_Hydrolase"/>
    <property type="match status" value="1"/>
</dbReference>
<protein>
    <submittedName>
        <fullName evidence="4">Unannotated protein</fullName>
    </submittedName>
</protein>
<dbReference type="AlphaFoldDB" id="A0A6J7EBA0"/>
<comment type="cofactor">
    <cofactor evidence="1">
        <name>Mg(2+)</name>
        <dbReference type="ChEBI" id="CHEBI:18420"/>
    </cofactor>
</comment>
<evidence type="ECO:0000259" key="3">
    <source>
        <dbReference type="PROSITE" id="PS51462"/>
    </source>
</evidence>
<dbReference type="SUPFAM" id="SSF55811">
    <property type="entry name" value="Nudix"/>
    <property type="match status" value="1"/>
</dbReference>